<organism evidence="4 6">
    <name type="scientific">Phytophthora cactorum</name>
    <dbReference type="NCBI Taxonomy" id="29920"/>
    <lineage>
        <taxon>Eukaryota</taxon>
        <taxon>Sar</taxon>
        <taxon>Stramenopiles</taxon>
        <taxon>Oomycota</taxon>
        <taxon>Peronosporomycetes</taxon>
        <taxon>Peronosporales</taxon>
        <taxon>Peronosporaceae</taxon>
        <taxon>Phytophthora</taxon>
    </lineage>
</organism>
<sequence length="50" mass="5254">MKGISEELRWFLGATVLTATATVPTAPHAAVLDVSSSTEAVSTRYEATSE</sequence>
<dbReference type="EMBL" id="RCMI01001438">
    <property type="protein sequence ID" value="KAG2885100.1"/>
    <property type="molecule type" value="Genomic_DNA"/>
</dbReference>
<dbReference type="AlphaFoldDB" id="A0A8T1FWR4"/>
<dbReference type="Proteomes" id="UP000760860">
    <property type="component" value="Unassembled WGS sequence"/>
</dbReference>
<dbReference type="EMBL" id="RCMK01000303">
    <property type="protein sequence ID" value="KAG2937644.1"/>
    <property type="molecule type" value="Genomic_DNA"/>
</dbReference>
<name>A0A8T1FWR4_9STRA</name>
<proteinExistence type="predicted"/>
<dbReference type="Proteomes" id="UP000774804">
    <property type="component" value="Unassembled WGS sequence"/>
</dbReference>
<evidence type="ECO:0000313" key="6">
    <source>
        <dbReference type="Proteomes" id="UP000697107"/>
    </source>
</evidence>
<evidence type="ECO:0000313" key="1">
    <source>
        <dbReference type="EMBL" id="KAG2856536.1"/>
    </source>
</evidence>
<dbReference type="Proteomes" id="UP000736787">
    <property type="component" value="Unassembled WGS sequence"/>
</dbReference>
<evidence type="ECO:0000313" key="3">
    <source>
        <dbReference type="EMBL" id="KAG2937644.1"/>
    </source>
</evidence>
<evidence type="ECO:0000313" key="2">
    <source>
        <dbReference type="EMBL" id="KAG2885100.1"/>
    </source>
</evidence>
<evidence type="ECO:0000313" key="5">
    <source>
        <dbReference type="EMBL" id="KAG3220238.1"/>
    </source>
</evidence>
<gene>
    <name evidence="1" type="ORF">PC113_g11492</name>
    <name evidence="2" type="ORF">PC115_g21108</name>
    <name evidence="3" type="ORF">PC117_g11596</name>
    <name evidence="4" type="ORF">PC118_g10727</name>
    <name evidence="5" type="ORF">PC129_g9003</name>
</gene>
<accession>A0A8T1FWR4</accession>
<evidence type="ECO:0000313" key="4">
    <source>
        <dbReference type="EMBL" id="KAG2981245.1"/>
    </source>
</evidence>
<protein>
    <submittedName>
        <fullName evidence="4">Uncharacterized protein</fullName>
    </submittedName>
</protein>
<reference evidence="4" key="1">
    <citation type="submission" date="2018-10" db="EMBL/GenBank/DDBJ databases">
        <title>Effector identification in a new, highly contiguous assembly of the strawberry crown rot pathogen Phytophthora cactorum.</title>
        <authorList>
            <person name="Armitage A.D."/>
            <person name="Nellist C.F."/>
            <person name="Bates H."/>
            <person name="Vickerstaff R.J."/>
            <person name="Harrison R.J."/>
        </authorList>
    </citation>
    <scope>NUCLEOTIDE SEQUENCE</scope>
    <source>
        <strain evidence="1">15-7</strain>
        <strain evidence="2">4032</strain>
        <strain evidence="3">4040</strain>
        <strain evidence="4">P415</strain>
        <strain evidence="5">P421</strain>
    </source>
</reference>
<dbReference type="Proteomes" id="UP000697107">
    <property type="component" value="Unassembled WGS sequence"/>
</dbReference>
<dbReference type="EMBL" id="RCMV01000273">
    <property type="protein sequence ID" value="KAG3220238.1"/>
    <property type="molecule type" value="Genomic_DNA"/>
</dbReference>
<dbReference type="Proteomes" id="UP000735874">
    <property type="component" value="Unassembled WGS sequence"/>
</dbReference>
<dbReference type="EMBL" id="RCML01000313">
    <property type="protein sequence ID" value="KAG2981245.1"/>
    <property type="molecule type" value="Genomic_DNA"/>
</dbReference>
<dbReference type="EMBL" id="RCMG01000328">
    <property type="protein sequence ID" value="KAG2856536.1"/>
    <property type="molecule type" value="Genomic_DNA"/>
</dbReference>
<comment type="caution">
    <text evidence="4">The sequence shown here is derived from an EMBL/GenBank/DDBJ whole genome shotgun (WGS) entry which is preliminary data.</text>
</comment>